<dbReference type="EMBL" id="JASNQZ010000015">
    <property type="protein sequence ID" value="KAL0945945.1"/>
    <property type="molecule type" value="Genomic_DNA"/>
</dbReference>
<feature type="region of interest" description="Disordered" evidence="1">
    <location>
        <begin position="290"/>
        <end position="327"/>
    </location>
</feature>
<evidence type="ECO:0000313" key="3">
    <source>
        <dbReference type="Proteomes" id="UP001556367"/>
    </source>
</evidence>
<sequence length="327" mass="36544">MLDGCLTGLRGTPRRTPKDPLILSKLKNLVISSSSRTSFILCDYIRHPAVKWLSFDVGSGLYADSQAEVDSLSCIISVLERLDTNQRFLTANRLSCENSEQSVEFALEDRICTEWYTSGSYSFKFQEPVFIHPQALTALYDALPRLSIFFLAVSIVHVHPVDTQLQQRIRALATARLGKVTHIDTYCCPVKLLLPVIPSTRAAMDDLVPCGEANAVAENENEFPSLRSLMISWCSREPCHCFADLTRFLMSRILCGRRIQRLEANDGRLSNGQALLLQSLVNEFTYSQEDYSEVSSDGSSDELGDEFGDENEEETLNSTGTFNSTQS</sequence>
<keyword evidence="3" id="KW-1185">Reference proteome</keyword>
<gene>
    <name evidence="2" type="ORF">HGRIS_012224</name>
</gene>
<dbReference type="Proteomes" id="UP001556367">
    <property type="component" value="Unassembled WGS sequence"/>
</dbReference>
<name>A0ABR3IRN4_9AGAR</name>
<feature type="compositionally biased region" description="Acidic residues" evidence="1">
    <location>
        <begin position="299"/>
        <end position="315"/>
    </location>
</feature>
<protein>
    <submittedName>
        <fullName evidence="2">Uncharacterized protein</fullName>
    </submittedName>
</protein>
<feature type="compositionally biased region" description="Polar residues" evidence="1">
    <location>
        <begin position="316"/>
        <end position="327"/>
    </location>
</feature>
<comment type="caution">
    <text evidence="2">The sequence shown here is derived from an EMBL/GenBank/DDBJ whole genome shotgun (WGS) entry which is preliminary data.</text>
</comment>
<organism evidence="2 3">
    <name type="scientific">Hohenbuehelia grisea</name>
    <dbReference type="NCBI Taxonomy" id="104357"/>
    <lineage>
        <taxon>Eukaryota</taxon>
        <taxon>Fungi</taxon>
        <taxon>Dikarya</taxon>
        <taxon>Basidiomycota</taxon>
        <taxon>Agaricomycotina</taxon>
        <taxon>Agaricomycetes</taxon>
        <taxon>Agaricomycetidae</taxon>
        <taxon>Agaricales</taxon>
        <taxon>Pleurotineae</taxon>
        <taxon>Pleurotaceae</taxon>
        <taxon>Hohenbuehelia</taxon>
    </lineage>
</organism>
<accession>A0ABR3IRN4</accession>
<reference evidence="3" key="1">
    <citation type="submission" date="2024-06" db="EMBL/GenBank/DDBJ databases">
        <title>Multi-omics analyses provide insights into the biosynthesis of the anticancer antibiotic pleurotin in Hohenbuehelia grisea.</title>
        <authorList>
            <person name="Weaver J.A."/>
            <person name="Alberti F."/>
        </authorList>
    </citation>
    <scope>NUCLEOTIDE SEQUENCE [LARGE SCALE GENOMIC DNA]</scope>
    <source>
        <strain evidence="3">T-177</strain>
    </source>
</reference>
<evidence type="ECO:0000256" key="1">
    <source>
        <dbReference type="SAM" id="MobiDB-lite"/>
    </source>
</evidence>
<proteinExistence type="predicted"/>
<evidence type="ECO:0000313" key="2">
    <source>
        <dbReference type="EMBL" id="KAL0945945.1"/>
    </source>
</evidence>